<dbReference type="AlphaFoldDB" id="I4EDD4"/>
<evidence type="ECO:0000313" key="2">
    <source>
        <dbReference type="Proteomes" id="UP000004221"/>
    </source>
</evidence>
<dbReference type="RefSeq" id="WP_008474997.1">
    <property type="nucleotide sequence ID" value="NZ_CAGS01000053.1"/>
</dbReference>
<keyword evidence="2" id="KW-1185">Reference proteome</keyword>
<gene>
    <name evidence="1" type="ORF">NITHO_1460008</name>
</gene>
<comment type="caution">
    <text evidence="1">The sequence shown here is derived from an EMBL/GenBank/DDBJ whole genome shotgun (WGS) entry which is preliminary data.</text>
</comment>
<dbReference type="Proteomes" id="UP000004221">
    <property type="component" value="Unassembled WGS sequence"/>
</dbReference>
<dbReference type="EMBL" id="CAGS01000053">
    <property type="protein sequence ID" value="CCF82696.1"/>
    <property type="molecule type" value="Genomic_DNA"/>
</dbReference>
<evidence type="ECO:0000313" key="1">
    <source>
        <dbReference type="EMBL" id="CCF82696.1"/>
    </source>
</evidence>
<proteinExistence type="predicted"/>
<name>I4EDD4_9BACT</name>
<organism evidence="1 2">
    <name type="scientific">Nitrolancea hollandica Lb</name>
    <dbReference type="NCBI Taxonomy" id="1129897"/>
    <lineage>
        <taxon>Bacteria</taxon>
        <taxon>Pseudomonadati</taxon>
        <taxon>Thermomicrobiota</taxon>
        <taxon>Thermomicrobia</taxon>
        <taxon>Sphaerobacterales</taxon>
        <taxon>Sphaerobacterineae</taxon>
        <taxon>Sphaerobacteraceae</taxon>
        <taxon>Nitrolancea</taxon>
    </lineage>
</organism>
<dbReference type="OrthoDB" id="1727065at2"/>
<accession>I4EDD4</accession>
<reference evidence="1 2" key="1">
    <citation type="journal article" date="2012" name="ISME J.">
        <title>Nitrification expanded: discovery, physiology and genomics of a nitrite-oxidizing bacterium from the phylum Chloroflexi.</title>
        <authorList>
            <person name="Sorokin D.Y."/>
            <person name="Lucker S."/>
            <person name="Vejmelkova D."/>
            <person name="Kostrikina N.A."/>
            <person name="Kleerebezem R."/>
            <person name="Rijpstra W.I."/>
            <person name="Damste J.S."/>
            <person name="Le Paslier D."/>
            <person name="Muyzer G."/>
            <person name="Wagner M."/>
            <person name="van Loosdrecht M.C."/>
            <person name="Daims H."/>
        </authorList>
    </citation>
    <scope>NUCLEOTIDE SEQUENCE [LARGE SCALE GENOMIC DNA]</scope>
    <source>
        <strain evidence="2">none</strain>
    </source>
</reference>
<evidence type="ECO:0008006" key="3">
    <source>
        <dbReference type="Google" id="ProtNLM"/>
    </source>
</evidence>
<sequence>MTYTILLLALTVVVFSFVLRPLVAPGRRRLAPVPAPLADLLARRSYLVDAIRDVDFDYSMGKVTQSEYEATRGRFMREAAEVLRDLDQQSGTFNAKIDREIAELQALARKSAGTLDRADGHRE</sequence>
<protein>
    <recommendedName>
        <fullName evidence="3">C-type cytochrome biogenesis protein CcmI</fullName>
    </recommendedName>
</protein>